<name>A0A2P7YWJ2_9PEZI</name>
<dbReference type="OrthoDB" id="3916474at2759"/>
<reference evidence="2 3" key="1">
    <citation type="submission" date="2017-05" db="EMBL/GenBank/DDBJ databases">
        <title>Draft genome sequence of Elsinoe australis.</title>
        <authorList>
            <person name="Cheng Q."/>
        </authorList>
    </citation>
    <scope>NUCLEOTIDE SEQUENCE [LARGE SCALE GENOMIC DNA]</scope>
    <source>
        <strain evidence="2 3">NL1</strain>
    </source>
</reference>
<dbReference type="EMBL" id="NHZQ01000358">
    <property type="protein sequence ID" value="PSK40317.1"/>
    <property type="molecule type" value="Genomic_DNA"/>
</dbReference>
<dbReference type="Proteomes" id="UP000243723">
    <property type="component" value="Unassembled WGS sequence"/>
</dbReference>
<organism evidence="2 3">
    <name type="scientific">Elsinoe australis</name>
    <dbReference type="NCBI Taxonomy" id="40998"/>
    <lineage>
        <taxon>Eukaryota</taxon>
        <taxon>Fungi</taxon>
        <taxon>Dikarya</taxon>
        <taxon>Ascomycota</taxon>
        <taxon>Pezizomycotina</taxon>
        <taxon>Dothideomycetes</taxon>
        <taxon>Dothideomycetidae</taxon>
        <taxon>Myriangiales</taxon>
        <taxon>Elsinoaceae</taxon>
        <taxon>Elsinoe</taxon>
    </lineage>
</organism>
<sequence>MPSRTHSARASPRPETERVDSGFASVSLTPQKPSTSAASSRRAGKRSAVHTPVLQSIDTTPASIEAYQRREEMAAAQISKRPFVQNFPEGDIFGIRIPTQAAQPTRTENHGFRTRSNLSGGRASNNNDSSELQGDQENDSEMDAPVPEPSKTPAWIRTGPARPLGEMRIDLRASLNLDDSMDLDSSFNLGPHTDHDPFNSQSKIASNRNNGEGSSSSSLDGSGGGQRKISREYPPSPKKSPVKRLLFKAPTSRGLDFDSTYSSMHNSYDEKELEDEEEEETSFLGSMASNLMHRRSRQPKGPAPAPVQAEEMEQPTEMLRFERNERPVRPRRSLMRRRRTTIHEDPITSPKLDAGTRISKPEPKRVGSGSSLSSVEEAAAVAEVESLGTEADFAKGAQGMLKKERSLREVEETPRRAEQKRVQTMEEKMWDACGRDVGRWNRGDFSSGTLGGLAKGLEAVCRW</sequence>
<proteinExistence type="predicted"/>
<feature type="compositionally biased region" description="Low complexity" evidence="1">
    <location>
        <begin position="211"/>
        <end position="220"/>
    </location>
</feature>
<evidence type="ECO:0000313" key="2">
    <source>
        <dbReference type="EMBL" id="PSK40317.1"/>
    </source>
</evidence>
<evidence type="ECO:0000313" key="3">
    <source>
        <dbReference type="Proteomes" id="UP000243723"/>
    </source>
</evidence>
<comment type="caution">
    <text evidence="2">The sequence shown here is derived from an EMBL/GenBank/DDBJ whole genome shotgun (WGS) entry which is preliminary data.</text>
</comment>
<feature type="compositionally biased region" description="Acidic residues" evidence="1">
    <location>
        <begin position="271"/>
        <end position="281"/>
    </location>
</feature>
<feature type="compositionally biased region" description="Basic residues" evidence="1">
    <location>
        <begin position="329"/>
        <end position="340"/>
    </location>
</feature>
<dbReference type="AlphaFoldDB" id="A0A2P7YWJ2"/>
<evidence type="ECO:0000256" key="1">
    <source>
        <dbReference type="SAM" id="MobiDB-lite"/>
    </source>
</evidence>
<gene>
    <name evidence="2" type="ORF">B9Z65_20</name>
</gene>
<feature type="compositionally biased region" description="Polar residues" evidence="1">
    <location>
        <begin position="198"/>
        <end position="210"/>
    </location>
</feature>
<feature type="compositionally biased region" description="Basic and acidic residues" evidence="1">
    <location>
        <begin position="319"/>
        <end position="328"/>
    </location>
</feature>
<feature type="compositionally biased region" description="Basic and acidic residues" evidence="1">
    <location>
        <begin position="401"/>
        <end position="426"/>
    </location>
</feature>
<feature type="compositionally biased region" description="Low complexity" evidence="1">
    <location>
        <begin position="180"/>
        <end position="189"/>
    </location>
</feature>
<feature type="compositionally biased region" description="Polar residues" evidence="1">
    <location>
        <begin position="24"/>
        <end position="35"/>
    </location>
</feature>
<feature type="compositionally biased region" description="Polar residues" evidence="1">
    <location>
        <begin position="114"/>
        <end position="133"/>
    </location>
</feature>
<feature type="region of interest" description="Disordered" evidence="1">
    <location>
        <begin position="180"/>
        <end position="373"/>
    </location>
</feature>
<feature type="region of interest" description="Disordered" evidence="1">
    <location>
        <begin position="99"/>
        <end position="164"/>
    </location>
</feature>
<feature type="region of interest" description="Disordered" evidence="1">
    <location>
        <begin position="398"/>
        <end position="426"/>
    </location>
</feature>
<keyword evidence="3" id="KW-1185">Reference proteome</keyword>
<feature type="compositionally biased region" description="Polar residues" evidence="1">
    <location>
        <begin position="53"/>
        <end position="62"/>
    </location>
</feature>
<accession>A0A2P7YWJ2</accession>
<feature type="region of interest" description="Disordered" evidence="1">
    <location>
        <begin position="1"/>
        <end position="62"/>
    </location>
</feature>
<protein>
    <submittedName>
        <fullName evidence="2">Uncharacterized protein</fullName>
    </submittedName>
</protein>